<dbReference type="EMBL" id="CALNXI010001002">
    <property type="protein sequence ID" value="CAH3151045.1"/>
    <property type="molecule type" value="Genomic_DNA"/>
</dbReference>
<keyword evidence="2" id="KW-1185">Reference proteome</keyword>
<sequence length="166" mass="19362">YWSRCRNLARARYDNRESRIENRYCTRDKKRSPSREQLMQCKSFKLLRIANCGLQAVKELLRSVQIIKEIWRPVSHDRPSEHEDVEVEARISKVIQRLGLLPANKILAGFPRCLAGFLESDLSLEAHRRLHRLKPEKKDLNPSPFDQKGRPLIQIIGLDVPQGDVK</sequence>
<evidence type="ECO:0000313" key="2">
    <source>
        <dbReference type="Proteomes" id="UP001159427"/>
    </source>
</evidence>
<gene>
    <name evidence="1" type="ORF">PEVE_00000278</name>
</gene>
<evidence type="ECO:0000313" key="1">
    <source>
        <dbReference type="EMBL" id="CAH3151045.1"/>
    </source>
</evidence>
<organism evidence="1 2">
    <name type="scientific">Porites evermanni</name>
    <dbReference type="NCBI Taxonomy" id="104178"/>
    <lineage>
        <taxon>Eukaryota</taxon>
        <taxon>Metazoa</taxon>
        <taxon>Cnidaria</taxon>
        <taxon>Anthozoa</taxon>
        <taxon>Hexacorallia</taxon>
        <taxon>Scleractinia</taxon>
        <taxon>Fungiina</taxon>
        <taxon>Poritidae</taxon>
        <taxon>Porites</taxon>
    </lineage>
</organism>
<name>A0ABN8PYF7_9CNID</name>
<feature type="non-terminal residue" evidence="1">
    <location>
        <position position="1"/>
    </location>
</feature>
<comment type="caution">
    <text evidence="1">The sequence shown here is derived from an EMBL/GenBank/DDBJ whole genome shotgun (WGS) entry which is preliminary data.</text>
</comment>
<proteinExistence type="predicted"/>
<protein>
    <submittedName>
        <fullName evidence="1">Uncharacterized protein</fullName>
    </submittedName>
</protein>
<reference evidence="1 2" key="1">
    <citation type="submission" date="2022-05" db="EMBL/GenBank/DDBJ databases">
        <authorList>
            <consortium name="Genoscope - CEA"/>
            <person name="William W."/>
        </authorList>
    </citation>
    <scope>NUCLEOTIDE SEQUENCE [LARGE SCALE GENOMIC DNA]</scope>
</reference>
<dbReference type="Proteomes" id="UP001159427">
    <property type="component" value="Unassembled WGS sequence"/>
</dbReference>
<accession>A0ABN8PYF7</accession>